<organism evidence="1">
    <name type="scientific">Fusarium oxysporum f. sp. vasinfectum 25433</name>
    <dbReference type="NCBI Taxonomy" id="1089449"/>
    <lineage>
        <taxon>Eukaryota</taxon>
        <taxon>Fungi</taxon>
        <taxon>Dikarya</taxon>
        <taxon>Ascomycota</taxon>
        <taxon>Pezizomycotina</taxon>
        <taxon>Sordariomycetes</taxon>
        <taxon>Hypocreomycetidae</taxon>
        <taxon>Hypocreales</taxon>
        <taxon>Nectriaceae</taxon>
        <taxon>Fusarium</taxon>
        <taxon>Fusarium oxysporum species complex</taxon>
    </lineage>
</organism>
<dbReference type="EMBL" id="KK035318">
    <property type="protein sequence ID" value="EXM13200.1"/>
    <property type="molecule type" value="Genomic_DNA"/>
</dbReference>
<dbReference type="Proteomes" id="UP000030701">
    <property type="component" value="Unassembled WGS sequence"/>
</dbReference>
<dbReference type="AlphaFoldDB" id="X0LXJ6"/>
<proteinExistence type="predicted"/>
<evidence type="ECO:0000313" key="1">
    <source>
        <dbReference type="EMBL" id="EXM13200.1"/>
    </source>
</evidence>
<dbReference type="HOGENOM" id="CLU_2558355_0_0_1"/>
<accession>X0LXJ6</accession>
<name>X0LXJ6_FUSOX</name>
<sequence length="88" mass="10015">MVSIPTKDNLVNQLAWKNNSLVLFITTLFQGDKRTNKKRKMQSTDHLRARPIQLEFGKEATKFVPIPTAAAAYDDEMNHADRGDQLSQ</sequence>
<protein>
    <submittedName>
        <fullName evidence="1">Uncharacterized protein</fullName>
    </submittedName>
</protein>
<reference evidence="1" key="2">
    <citation type="submission" date="2014-03" db="EMBL/GenBank/DDBJ databases">
        <title>The Genome Annotation of Fusarium oxysporum Cotton.</title>
        <authorList>
            <consortium name="The Broad Institute Genomics Platform"/>
            <person name="Ma L.-J."/>
            <person name="Corby-Kistler H."/>
            <person name="Broz K."/>
            <person name="Gale L.R."/>
            <person name="Jonkers W."/>
            <person name="O'Donnell K."/>
            <person name="Ploetz R."/>
            <person name="Steinberg C."/>
            <person name="Schwartz D.C."/>
            <person name="VanEtten H."/>
            <person name="Zhou S."/>
            <person name="Young S.K."/>
            <person name="Zeng Q."/>
            <person name="Gargeya S."/>
            <person name="Fitzgerald M."/>
            <person name="Abouelleil A."/>
            <person name="Alvarado L."/>
            <person name="Chapman S.B."/>
            <person name="Gainer-Dewar J."/>
            <person name="Goldberg J."/>
            <person name="Griggs A."/>
            <person name="Gujja S."/>
            <person name="Hansen M."/>
            <person name="Howarth C."/>
            <person name="Imamovic A."/>
            <person name="Ireland A."/>
            <person name="Larimer J."/>
            <person name="McCowan C."/>
            <person name="Murphy C."/>
            <person name="Pearson M."/>
            <person name="Poon T.W."/>
            <person name="Priest M."/>
            <person name="Roberts A."/>
            <person name="Saif S."/>
            <person name="Shea T."/>
            <person name="Sykes S."/>
            <person name="Wortman J."/>
            <person name="Nusbaum C."/>
            <person name="Birren B."/>
        </authorList>
    </citation>
    <scope>NUCLEOTIDE SEQUENCE</scope>
    <source>
        <strain evidence="1">25433</strain>
    </source>
</reference>
<gene>
    <name evidence="1" type="ORF">FOTG_18346</name>
</gene>
<reference evidence="1" key="1">
    <citation type="submission" date="2011-11" db="EMBL/GenBank/DDBJ databases">
        <title>The Genome Sequence of Fusarium oxysporum Cotton.</title>
        <authorList>
            <consortium name="The Broad Institute Genome Sequencing Platform"/>
            <person name="Ma L.-J."/>
            <person name="Gale L.R."/>
            <person name="Schwartz D.C."/>
            <person name="Zhou S."/>
            <person name="Corby-Kistler H."/>
            <person name="Young S.K."/>
            <person name="Zeng Q."/>
            <person name="Gargeya S."/>
            <person name="Fitzgerald M."/>
            <person name="Haas B."/>
            <person name="Abouelleil A."/>
            <person name="Alvarado L."/>
            <person name="Arachchi H.M."/>
            <person name="Berlin A."/>
            <person name="Brown A."/>
            <person name="Chapman S.B."/>
            <person name="Chen Z."/>
            <person name="Dunbar C."/>
            <person name="Freedman E."/>
            <person name="Gearin G."/>
            <person name="Goldberg J."/>
            <person name="Griggs A."/>
            <person name="Gujja S."/>
            <person name="Heiman D."/>
            <person name="Howarth C."/>
            <person name="Larson L."/>
            <person name="Lui A."/>
            <person name="MacDonald P.J.P."/>
            <person name="Montmayeur A."/>
            <person name="Murphy C."/>
            <person name="Neiman D."/>
            <person name="Pearson M."/>
            <person name="Priest M."/>
            <person name="Roberts A."/>
            <person name="Saif S."/>
            <person name="Shea T."/>
            <person name="Shenoy N."/>
            <person name="Sisk P."/>
            <person name="Stolte C."/>
            <person name="Sykes S."/>
            <person name="Wortman J."/>
            <person name="Nusbaum C."/>
            <person name="Birren B."/>
        </authorList>
    </citation>
    <scope>NUCLEOTIDE SEQUENCE [LARGE SCALE GENOMIC DNA]</scope>
    <source>
        <strain evidence="1">25433</strain>
    </source>
</reference>